<keyword evidence="2" id="KW-1185">Reference proteome</keyword>
<dbReference type="HOGENOM" id="CLU_1745716_0_0_9"/>
<name>G4Q8U1_ACIIR</name>
<proteinExistence type="predicted"/>
<dbReference type="eggNOG" id="ENOG502ZWMT">
    <property type="taxonomic scope" value="Bacteria"/>
</dbReference>
<dbReference type="RefSeq" id="WP_014128540.1">
    <property type="nucleotide sequence ID" value="NC_016077.1"/>
</dbReference>
<reference evidence="1 2" key="1">
    <citation type="journal article" date="2011" name="J. Bacteriol.">
        <title>Complete genome sequence of Acidaminococcus intestini RYC-MR95, a Gram-negative bacterium from the phylum Firmicutes.</title>
        <authorList>
            <person name="D'Auria G."/>
            <person name="Galan J.C."/>
            <person name="Rodriguez-Alcayna M."/>
            <person name="Moya A."/>
            <person name="Baquero F."/>
            <person name="Latorre A."/>
        </authorList>
    </citation>
    <scope>NUCLEOTIDE SEQUENCE [LARGE SCALE GENOMIC DNA]</scope>
    <source>
        <strain evidence="1 2">RyC-MR95</strain>
    </source>
</reference>
<dbReference type="KEGG" id="ain:Acin_1300"/>
<evidence type="ECO:0000313" key="2">
    <source>
        <dbReference type="Proteomes" id="UP000007093"/>
    </source>
</evidence>
<dbReference type="EMBL" id="CP003058">
    <property type="protein sequence ID" value="AEQ22524.1"/>
    <property type="molecule type" value="Genomic_DNA"/>
</dbReference>
<accession>G4Q8U1</accession>
<evidence type="ECO:0000313" key="1">
    <source>
        <dbReference type="EMBL" id="AEQ22524.1"/>
    </source>
</evidence>
<dbReference type="InParanoid" id="G4Q8U1"/>
<dbReference type="PATRIC" id="fig|568816.4.peg.1256"/>
<dbReference type="Proteomes" id="UP000007093">
    <property type="component" value="Chromosome"/>
</dbReference>
<organism evidence="1 2">
    <name type="scientific">Acidaminococcus intestini (strain RyC-MR95)</name>
    <dbReference type="NCBI Taxonomy" id="568816"/>
    <lineage>
        <taxon>Bacteria</taxon>
        <taxon>Bacillati</taxon>
        <taxon>Bacillota</taxon>
        <taxon>Negativicutes</taxon>
        <taxon>Acidaminococcales</taxon>
        <taxon>Acidaminococcaceae</taxon>
        <taxon>Acidaminococcus</taxon>
    </lineage>
</organism>
<sequence length="149" mass="16614">MHVFQILKNNVLIIDGDRTYSETVDNFLLDAGAVSVPESVIYDDTQECCVVDGDFLPYPNGTYSGYCERIQDLLDAQAKRTYVPPAELTEQERQEAQKASLKADYDSAVKDLTDSMAVALLTGDTDAQESIRADFKDLQAQYKEAMENV</sequence>
<dbReference type="AlphaFoldDB" id="G4Q8U1"/>
<protein>
    <submittedName>
        <fullName evidence="1">Uncharacterized protein</fullName>
    </submittedName>
</protein>
<gene>
    <name evidence="1" type="ordered locus">Acin_1300</name>
</gene>